<gene>
    <name evidence="2" type="ORF">J2Z49_000996</name>
</gene>
<keyword evidence="3" id="KW-1185">Reference proteome</keyword>
<dbReference type="EMBL" id="JAUSUX010000006">
    <property type="protein sequence ID" value="MDQ0285891.1"/>
    <property type="molecule type" value="Genomic_DNA"/>
</dbReference>
<evidence type="ECO:0000313" key="2">
    <source>
        <dbReference type="EMBL" id="MDQ0285891.1"/>
    </source>
</evidence>
<comment type="caution">
    <text evidence="2">The sequence shown here is derived from an EMBL/GenBank/DDBJ whole genome shotgun (WGS) entry which is preliminary data.</text>
</comment>
<sequence>MAFEDHIVNEVRKSRELILDQFKGDLDKFFKFIREEESKNHEKLASISPAKSTPQKVVE</sequence>
<feature type="compositionally biased region" description="Polar residues" evidence="1">
    <location>
        <begin position="49"/>
        <end position="59"/>
    </location>
</feature>
<organism evidence="2 3">
    <name type="scientific">Desulfofundulus luciae</name>
    <dbReference type="NCBI Taxonomy" id="74702"/>
    <lineage>
        <taxon>Bacteria</taxon>
        <taxon>Bacillati</taxon>
        <taxon>Bacillota</taxon>
        <taxon>Clostridia</taxon>
        <taxon>Eubacteriales</taxon>
        <taxon>Peptococcaceae</taxon>
        <taxon>Desulfofundulus</taxon>
    </lineage>
</organism>
<evidence type="ECO:0000313" key="3">
    <source>
        <dbReference type="Proteomes" id="UP001225644"/>
    </source>
</evidence>
<dbReference type="Proteomes" id="UP001225644">
    <property type="component" value="Unassembled WGS sequence"/>
</dbReference>
<feature type="region of interest" description="Disordered" evidence="1">
    <location>
        <begin position="40"/>
        <end position="59"/>
    </location>
</feature>
<accession>A0ABU0B1V5</accession>
<proteinExistence type="predicted"/>
<reference evidence="2 3" key="1">
    <citation type="submission" date="2023-07" db="EMBL/GenBank/DDBJ databases">
        <title>Genomic Encyclopedia of Type Strains, Phase IV (KMG-IV): sequencing the most valuable type-strain genomes for metagenomic binning, comparative biology and taxonomic classification.</title>
        <authorList>
            <person name="Goeker M."/>
        </authorList>
    </citation>
    <scope>NUCLEOTIDE SEQUENCE [LARGE SCALE GENOMIC DNA]</scope>
    <source>
        <strain evidence="2 3">DSM 12396</strain>
    </source>
</reference>
<evidence type="ECO:0000256" key="1">
    <source>
        <dbReference type="SAM" id="MobiDB-lite"/>
    </source>
</evidence>
<protein>
    <submittedName>
        <fullName evidence="2">Uncharacterized protein</fullName>
    </submittedName>
</protein>
<name>A0ABU0B1V5_9FIRM</name>
<dbReference type="RefSeq" id="WP_307400366.1">
    <property type="nucleotide sequence ID" value="NZ_JAUSUX010000006.1"/>
</dbReference>